<name>A0AAN7TPA7_9MYCE</name>
<dbReference type="PANTHER" id="PTHR13149">
    <property type="entry name" value="VACUOLAR PROTEIN SORTING-ASSOCIATED PROTEIN VPS25"/>
    <property type="match status" value="1"/>
</dbReference>
<gene>
    <name evidence="8" type="ORF">RB653_007803</name>
</gene>
<dbReference type="FunFam" id="1.10.10.570:FF:000003">
    <property type="entry name" value="Vacuolar protein-sorting-associated protein 25"/>
    <property type="match status" value="1"/>
</dbReference>
<organism evidence="8 9">
    <name type="scientific">Dictyostelium firmibasis</name>
    <dbReference type="NCBI Taxonomy" id="79012"/>
    <lineage>
        <taxon>Eukaryota</taxon>
        <taxon>Amoebozoa</taxon>
        <taxon>Evosea</taxon>
        <taxon>Eumycetozoa</taxon>
        <taxon>Dictyostelia</taxon>
        <taxon>Dictyosteliales</taxon>
        <taxon>Dictyosteliaceae</taxon>
        <taxon>Dictyostelium</taxon>
    </lineage>
</organism>
<dbReference type="Gene3D" id="1.10.10.570">
    <property type="entry name" value="Winged helix' DNA-binding domain. Chain C. Domain 1"/>
    <property type="match status" value="1"/>
</dbReference>
<dbReference type="GO" id="GO:0005198">
    <property type="term" value="F:structural molecule activity"/>
    <property type="evidence" value="ECO:0007669"/>
    <property type="project" value="TreeGrafter"/>
</dbReference>
<sequence>MSNEVFQFPAYYHKEPFFTIQPILNTRKKQLQMWQDLILQYCRYYKIYELDINESIKSNSILFSNEKINRKLSREALKSIIDDIIENGFAEWVDSSNNKEKDKNSHNRVLIMWRKPDEWASLIYKWVADCGLLNTVLTVWEIQNGDDSKKQEFHQLNTTILMKALKVLEKQSKCQTFSQDENIGVKFFSI</sequence>
<reference evidence="8 9" key="1">
    <citation type="submission" date="2023-11" db="EMBL/GenBank/DDBJ databases">
        <title>Dfirmibasis_genome.</title>
        <authorList>
            <person name="Edelbroek B."/>
            <person name="Kjellin J."/>
            <person name="Jerlstrom-Hultqvist J."/>
            <person name="Soderbom F."/>
        </authorList>
    </citation>
    <scope>NUCLEOTIDE SEQUENCE [LARGE SCALE GENOMIC DNA]</scope>
    <source>
        <strain evidence="8 9">TNS-C-14</strain>
    </source>
</reference>
<dbReference type="InterPro" id="IPR036390">
    <property type="entry name" value="WH_DNA-bd_sf"/>
</dbReference>
<keyword evidence="6" id="KW-0653">Protein transport</keyword>
<proteinExistence type="inferred from homology"/>
<dbReference type="FunFam" id="1.10.10.10:FF:000141">
    <property type="entry name" value="vacuolar protein-sorting-associated protein 25"/>
    <property type="match status" value="1"/>
</dbReference>
<evidence type="ECO:0000256" key="3">
    <source>
        <dbReference type="ARBA" id="ARBA00017934"/>
    </source>
</evidence>
<evidence type="ECO:0000256" key="2">
    <source>
        <dbReference type="ARBA" id="ARBA00009674"/>
    </source>
</evidence>
<dbReference type="GO" id="GO:0016236">
    <property type="term" value="P:macroautophagy"/>
    <property type="evidence" value="ECO:0007669"/>
    <property type="project" value="UniProtKB-ARBA"/>
</dbReference>
<dbReference type="EMBL" id="JAVFKY010000005">
    <property type="protein sequence ID" value="KAK5576659.1"/>
    <property type="molecule type" value="Genomic_DNA"/>
</dbReference>
<comment type="caution">
    <text evidence="8">The sequence shown here is derived from an EMBL/GenBank/DDBJ whole genome shotgun (WGS) entry which is preliminary data.</text>
</comment>
<comment type="subcellular location">
    <subcellularLocation>
        <location evidence="1">Cytoplasm</location>
    </subcellularLocation>
</comment>
<evidence type="ECO:0000313" key="8">
    <source>
        <dbReference type="EMBL" id="KAK5576659.1"/>
    </source>
</evidence>
<evidence type="ECO:0000256" key="6">
    <source>
        <dbReference type="ARBA" id="ARBA00022927"/>
    </source>
</evidence>
<evidence type="ECO:0000256" key="5">
    <source>
        <dbReference type="ARBA" id="ARBA00022490"/>
    </source>
</evidence>
<dbReference type="SUPFAM" id="SSF46785">
    <property type="entry name" value="Winged helix' DNA-binding domain"/>
    <property type="match status" value="2"/>
</dbReference>
<dbReference type="InterPro" id="IPR036388">
    <property type="entry name" value="WH-like_DNA-bd_sf"/>
</dbReference>
<keyword evidence="9" id="KW-1185">Reference proteome</keyword>
<dbReference type="GO" id="GO:0042803">
    <property type="term" value="F:protein homodimerization activity"/>
    <property type="evidence" value="ECO:0007669"/>
    <property type="project" value="TreeGrafter"/>
</dbReference>
<dbReference type="PANTHER" id="PTHR13149:SF0">
    <property type="entry name" value="VACUOLAR PROTEIN-SORTING-ASSOCIATED PROTEIN 25"/>
    <property type="match status" value="1"/>
</dbReference>
<comment type="similarity">
    <text evidence="2">Belongs to the VPS25 family.</text>
</comment>
<dbReference type="Proteomes" id="UP001344447">
    <property type="component" value="Unassembled WGS sequence"/>
</dbReference>
<dbReference type="Pfam" id="PF05871">
    <property type="entry name" value="ESCRT-II"/>
    <property type="match status" value="1"/>
</dbReference>
<dbReference type="GO" id="GO:0043328">
    <property type="term" value="P:protein transport to vacuole involved in ubiquitin-dependent protein catabolic process via the multivesicular body sorting pathway"/>
    <property type="evidence" value="ECO:0007669"/>
    <property type="project" value="TreeGrafter"/>
</dbReference>
<dbReference type="GO" id="GO:0000814">
    <property type="term" value="C:ESCRT II complex"/>
    <property type="evidence" value="ECO:0007669"/>
    <property type="project" value="InterPro"/>
</dbReference>
<accession>A0AAN7TPA7</accession>
<dbReference type="AlphaFoldDB" id="A0AAN7TPA7"/>
<evidence type="ECO:0000313" key="9">
    <source>
        <dbReference type="Proteomes" id="UP001344447"/>
    </source>
</evidence>
<keyword evidence="5" id="KW-0963">Cytoplasm</keyword>
<dbReference type="InterPro" id="IPR008570">
    <property type="entry name" value="ESCRT-II_cplx_Vps25-sub"/>
</dbReference>
<dbReference type="Gene3D" id="1.10.10.10">
    <property type="entry name" value="Winged helix-like DNA-binding domain superfamily/Winged helix DNA-binding domain"/>
    <property type="match status" value="1"/>
</dbReference>
<dbReference type="InterPro" id="IPR014041">
    <property type="entry name" value="ESCRT-II_cplx_Vps25-sub_N"/>
</dbReference>
<evidence type="ECO:0000256" key="7">
    <source>
        <dbReference type="ARBA" id="ARBA00030094"/>
    </source>
</evidence>
<evidence type="ECO:0000256" key="1">
    <source>
        <dbReference type="ARBA" id="ARBA00004496"/>
    </source>
</evidence>
<evidence type="ECO:0000256" key="4">
    <source>
        <dbReference type="ARBA" id="ARBA00022448"/>
    </source>
</evidence>
<keyword evidence="4" id="KW-0813">Transport</keyword>
<protein>
    <recommendedName>
        <fullName evidence="3">Vacuolar protein-sorting-associated protein 25</fullName>
    </recommendedName>
    <alternativeName>
        <fullName evidence="7">ESCRT-II complex subunit VPS25</fullName>
    </alternativeName>
</protein>